<dbReference type="Pfam" id="PF00046">
    <property type="entry name" value="Homeodomain"/>
    <property type="match status" value="1"/>
</dbReference>
<dbReference type="PANTHER" id="PTHR46294:SF4">
    <property type="entry name" value="SEGMENTATION PROTEIN EVEN-SKIPPED"/>
    <property type="match status" value="1"/>
</dbReference>
<dbReference type="SMART" id="SM00389">
    <property type="entry name" value="HOX"/>
    <property type="match status" value="1"/>
</dbReference>
<dbReference type="GO" id="GO:0003677">
    <property type="term" value="F:DNA binding"/>
    <property type="evidence" value="ECO:0007669"/>
    <property type="project" value="UniProtKB-UniRule"/>
</dbReference>
<keyword evidence="2" id="KW-0217">Developmental protein</keyword>
<comment type="subcellular location">
    <subcellularLocation>
        <location evidence="1 7 8">Nucleus</location>
    </subcellularLocation>
</comment>
<dbReference type="STRING" id="45351.A7S276"/>
<accession>A7S276</accession>
<dbReference type="InterPro" id="IPR001356">
    <property type="entry name" value="HD"/>
</dbReference>
<feature type="domain" description="Homeobox" evidence="9">
    <location>
        <begin position="1"/>
        <end position="39"/>
    </location>
</feature>
<dbReference type="EMBL" id="DS469567">
    <property type="protein sequence ID" value="EDO42188.1"/>
    <property type="molecule type" value="Genomic_DNA"/>
</dbReference>
<dbReference type="PROSITE" id="PS50071">
    <property type="entry name" value="HOMEOBOX_2"/>
    <property type="match status" value="1"/>
</dbReference>
<keyword evidence="4 7" id="KW-0371">Homeobox</keyword>
<evidence type="ECO:0000259" key="9">
    <source>
        <dbReference type="PROSITE" id="PS50071"/>
    </source>
</evidence>
<dbReference type="HOGENOM" id="CLU_1888234_0_0_1"/>
<dbReference type="PRINTS" id="PR00024">
    <property type="entry name" value="HOMEOBOX"/>
</dbReference>
<dbReference type="PROSITE" id="PS00027">
    <property type="entry name" value="HOMEOBOX_1"/>
    <property type="match status" value="1"/>
</dbReference>
<dbReference type="PANTHER" id="PTHR46294">
    <property type="entry name" value="SEGMENTATION PROTEIN EVEN-SKIPPED"/>
    <property type="match status" value="1"/>
</dbReference>
<evidence type="ECO:0000256" key="5">
    <source>
        <dbReference type="ARBA" id="ARBA00023242"/>
    </source>
</evidence>
<dbReference type="CDD" id="cd00086">
    <property type="entry name" value="homeodomain"/>
    <property type="match status" value="1"/>
</dbReference>
<evidence type="ECO:0000256" key="8">
    <source>
        <dbReference type="RuleBase" id="RU000682"/>
    </source>
</evidence>
<dbReference type="InterPro" id="IPR017970">
    <property type="entry name" value="Homeobox_CS"/>
</dbReference>
<evidence type="ECO:0000256" key="2">
    <source>
        <dbReference type="ARBA" id="ARBA00022473"/>
    </source>
</evidence>
<name>A7S276_NEMVE</name>
<dbReference type="InterPro" id="IPR052002">
    <property type="entry name" value="Even-skipped_HD"/>
</dbReference>
<keyword evidence="5 7" id="KW-0539">Nucleus</keyword>
<comment type="similarity">
    <text evidence="6">Belongs to the even-skipped homeobox family.</text>
</comment>
<dbReference type="Gene3D" id="1.10.10.60">
    <property type="entry name" value="Homeodomain-like"/>
    <property type="match status" value="1"/>
</dbReference>
<evidence type="ECO:0000313" key="10">
    <source>
        <dbReference type="EMBL" id="EDO42188.1"/>
    </source>
</evidence>
<protein>
    <recommendedName>
        <fullName evidence="9">Homeobox domain-containing protein</fullName>
    </recommendedName>
</protein>
<evidence type="ECO:0000256" key="6">
    <source>
        <dbReference type="ARBA" id="ARBA00038449"/>
    </source>
</evidence>
<proteinExistence type="inferred from homology"/>
<feature type="DNA-binding region" description="Homeobox" evidence="7">
    <location>
        <begin position="3"/>
        <end position="40"/>
    </location>
</feature>
<dbReference type="GO" id="GO:0005634">
    <property type="term" value="C:nucleus"/>
    <property type="evidence" value="ECO:0007669"/>
    <property type="project" value="UniProtKB-SubCell"/>
</dbReference>
<dbReference type="InterPro" id="IPR009057">
    <property type="entry name" value="Homeodomain-like_sf"/>
</dbReference>
<dbReference type="GO" id="GO:0000981">
    <property type="term" value="F:DNA-binding transcription factor activity, RNA polymerase II-specific"/>
    <property type="evidence" value="ECO:0007669"/>
    <property type="project" value="InterPro"/>
</dbReference>
<dbReference type="AlphaFoldDB" id="A7S276"/>
<reference evidence="10 11" key="1">
    <citation type="journal article" date="2007" name="Science">
        <title>Sea anemone genome reveals ancestral eumetazoan gene repertoire and genomic organization.</title>
        <authorList>
            <person name="Putnam N.H."/>
            <person name="Srivastava M."/>
            <person name="Hellsten U."/>
            <person name="Dirks B."/>
            <person name="Chapman J."/>
            <person name="Salamov A."/>
            <person name="Terry A."/>
            <person name="Shapiro H."/>
            <person name="Lindquist E."/>
            <person name="Kapitonov V.V."/>
            <person name="Jurka J."/>
            <person name="Genikhovich G."/>
            <person name="Grigoriev I.V."/>
            <person name="Lucas S.M."/>
            <person name="Steele R.E."/>
            <person name="Finnerty J.R."/>
            <person name="Technau U."/>
            <person name="Martindale M.Q."/>
            <person name="Rokhsar D.S."/>
        </authorList>
    </citation>
    <scope>NUCLEOTIDE SEQUENCE [LARGE SCALE GENOMIC DNA]</scope>
    <source>
        <strain evidence="11">CH2 X CH6</strain>
    </source>
</reference>
<dbReference type="eggNOG" id="KOG0844">
    <property type="taxonomic scope" value="Eukaryota"/>
</dbReference>
<evidence type="ECO:0000256" key="3">
    <source>
        <dbReference type="ARBA" id="ARBA00023125"/>
    </source>
</evidence>
<dbReference type="InParanoid" id="A7S276"/>
<keyword evidence="11" id="KW-1185">Reference proteome</keyword>
<keyword evidence="3 7" id="KW-0238">DNA-binding</keyword>
<dbReference type="InterPro" id="IPR020479">
    <property type="entry name" value="HD_metazoa"/>
</dbReference>
<evidence type="ECO:0000256" key="1">
    <source>
        <dbReference type="ARBA" id="ARBA00004123"/>
    </source>
</evidence>
<organism evidence="10 11">
    <name type="scientific">Nematostella vectensis</name>
    <name type="common">Starlet sea anemone</name>
    <dbReference type="NCBI Taxonomy" id="45351"/>
    <lineage>
        <taxon>Eukaryota</taxon>
        <taxon>Metazoa</taxon>
        <taxon>Cnidaria</taxon>
        <taxon>Anthozoa</taxon>
        <taxon>Hexacorallia</taxon>
        <taxon>Actiniaria</taxon>
        <taxon>Edwardsiidae</taxon>
        <taxon>Nematostella</taxon>
    </lineage>
</organism>
<sequence length="135" mass="15323">MRENYVSRTRRCELANALNLSETTIKIWFQNRRMKSKRRRMAMGLKAASSLCPSGYSGPGNGPYYGGLHYMPWAYPMNTPMWSHGAHFVHCDPCHHSHEGAATATPYRMHEAQTTNTCTTTAFPWGSSDTHRQDV</sequence>
<evidence type="ECO:0000256" key="7">
    <source>
        <dbReference type="PROSITE-ProRule" id="PRU00108"/>
    </source>
</evidence>
<dbReference type="Proteomes" id="UP000001593">
    <property type="component" value="Unassembled WGS sequence"/>
</dbReference>
<evidence type="ECO:0000313" key="11">
    <source>
        <dbReference type="Proteomes" id="UP000001593"/>
    </source>
</evidence>
<evidence type="ECO:0000256" key="4">
    <source>
        <dbReference type="ARBA" id="ARBA00023155"/>
    </source>
</evidence>
<dbReference type="SUPFAM" id="SSF46689">
    <property type="entry name" value="Homeodomain-like"/>
    <property type="match status" value="1"/>
</dbReference>
<gene>
    <name evidence="10" type="ORF">NEMVEDRAFT_v1g101680</name>
</gene>